<dbReference type="PROSITE" id="PS50865">
    <property type="entry name" value="ZF_MYND_2"/>
    <property type="match status" value="1"/>
</dbReference>
<dbReference type="InterPro" id="IPR024119">
    <property type="entry name" value="TF_DEAF-1"/>
</dbReference>
<keyword evidence="3" id="KW-0862">Zinc</keyword>
<name>A0A0C9W909_9AGAM</name>
<dbReference type="PANTHER" id="PTHR10237:SF14">
    <property type="entry name" value="MYND-TYPE DOMAIN-CONTAINING PROTEIN"/>
    <property type="match status" value="1"/>
</dbReference>
<sequence>MEPKKEITVVHTTHPLSQQLFQRLATPRNVIKSNRSTAQVACTNCSTTLVKLMTCQRCKSVWYCSKVCQTTDWARHKQTCTLAERSKGVLKLVETLVANITLFLMLEVCAILDLDLLNRDNSKIGFDFPFMVRVDIGIEPSNVLNFINLCIDNPVDSKLEGMIQVNHFHSHIPGKSGFAPLTPKRMDMWRTARAKANTDGASGHPLGLLEFVNDSEHSITLPFRLDSGARHLAKKAEPFTTFSALTGKAEKPMSVASCMEFINLHIRADKQNQLKLRTEMTEADKDTVKGVSDRANTREAVVFLREKMRRETLYANMPLPE</sequence>
<dbReference type="AlphaFoldDB" id="A0A0C9W909"/>
<keyword evidence="7" id="KW-1185">Reference proteome</keyword>
<evidence type="ECO:0000313" key="7">
    <source>
        <dbReference type="Proteomes" id="UP000053820"/>
    </source>
</evidence>
<dbReference type="PANTHER" id="PTHR10237">
    <property type="entry name" value="DEFORMED EPIDERMAL AUTOREGULATORY FACTOR 1 HOMOLOG SUPPRESSIN"/>
    <property type="match status" value="1"/>
</dbReference>
<accession>A0A0C9W909</accession>
<proteinExistence type="predicted"/>
<keyword evidence="1" id="KW-0479">Metal-binding</keyword>
<dbReference type="GO" id="GO:0008270">
    <property type="term" value="F:zinc ion binding"/>
    <property type="evidence" value="ECO:0007669"/>
    <property type="project" value="UniProtKB-KW"/>
</dbReference>
<dbReference type="InterPro" id="IPR002893">
    <property type="entry name" value="Znf_MYND"/>
</dbReference>
<feature type="domain" description="MYND-type" evidence="5">
    <location>
        <begin position="42"/>
        <end position="80"/>
    </location>
</feature>
<evidence type="ECO:0000256" key="2">
    <source>
        <dbReference type="ARBA" id="ARBA00022771"/>
    </source>
</evidence>
<gene>
    <name evidence="6" type="ORF">HYDPIDRAFT_190441</name>
</gene>
<evidence type="ECO:0000313" key="6">
    <source>
        <dbReference type="EMBL" id="KIJ59641.1"/>
    </source>
</evidence>
<dbReference type="OrthoDB" id="341421at2759"/>
<keyword evidence="2 4" id="KW-0863">Zinc-finger</keyword>
<dbReference type="InterPro" id="IPR058518">
    <property type="entry name" value="DUF8205"/>
</dbReference>
<dbReference type="GO" id="GO:0005634">
    <property type="term" value="C:nucleus"/>
    <property type="evidence" value="ECO:0007669"/>
    <property type="project" value="TreeGrafter"/>
</dbReference>
<evidence type="ECO:0000256" key="4">
    <source>
        <dbReference type="PROSITE-ProRule" id="PRU00134"/>
    </source>
</evidence>
<dbReference type="SUPFAM" id="SSF144232">
    <property type="entry name" value="HIT/MYND zinc finger-like"/>
    <property type="match status" value="1"/>
</dbReference>
<dbReference type="GO" id="GO:0000981">
    <property type="term" value="F:DNA-binding transcription factor activity, RNA polymerase II-specific"/>
    <property type="evidence" value="ECO:0007669"/>
    <property type="project" value="TreeGrafter"/>
</dbReference>
<evidence type="ECO:0000259" key="5">
    <source>
        <dbReference type="PROSITE" id="PS50865"/>
    </source>
</evidence>
<evidence type="ECO:0000256" key="1">
    <source>
        <dbReference type="ARBA" id="ARBA00022723"/>
    </source>
</evidence>
<dbReference type="Pfam" id="PF01753">
    <property type="entry name" value="zf-MYND"/>
    <property type="match status" value="1"/>
</dbReference>
<dbReference type="PROSITE" id="PS01360">
    <property type="entry name" value="ZF_MYND_1"/>
    <property type="match status" value="1"/>
</dbReference>
<protein>
    <submittedName>
        <fullName evidence="6">Unplaced genomic scaffold scaffold_49, whole genome shotgun sequence</fullName>
    </submittedName>
</protein>
<reference evidence="6 7" key="1">
    <citation type="submission" date="2014-04" db="EMBL/GenBank/DDBJ databases">
        <title>Evolutionary Origins and Diversification of the Mycorrhizal Mutualists.</title>
        <authorList>
            <consortium name="DOE Joint Genome Institute"/>
            <consortium name="Mycorrhizal Genomics Consortium"/>
            <person name="Kohler A."/>
            <person name="Kuo A."/>
            <person name="Nagy L.G."/>
            <person name="Floudas D."/>
            <person name="Copeland A."/>
            <person name="Barry K.W."/>
            <person name="Cichocki N."/>
            <person name="Veneault-Fourrey C."/>
            <person name="LaButti K."/>
            <person name="Lindquist E.A."/>
            <person name="Lipzen A."/>
            <person name="Lundell T."/>
            <person name="Morin E."/>
            <person name="Murat C."/>
            <person name="Riley R."/>
            <person name="Ohm R."/>
            <person name="Sun H."/>
            <person name="Tunlid A."/>
            <person name="Henrissat B."/>
            <person name="Grigoriev I.V."/>
            <person name="Hibbett D.S."/>
            <person name="Martin F."/>
        </authorList>
    </citation>
    <scope>NUCLEOTIDE SEQUENCE [LARGE SCALE GENOMIC DNA]</scope>
    <source>
        <strain evidence="6 7">MD-312</strain>
    </source>
</reference>
<dbReference type="Pfam" id="PF26632">
    <property type="entry name" value="DUF8205"/>
    <property type="match status" value="1"/>
</dbReference>
<dbReference type="EMBL" id="KN839883">
    <property type="protein sequence ID" value="KIJ59641.1"/>
    <property type="molecule type" value="Genomic_DNA"/>
</dbReference>
<evidence type="ECO:0000256" key="3">
    <source>
        <dbReference type="ARBA" id="ARBA00022833"/>
    </source>
</evidence>
<dbReference type="HOGENOM" id="CLU_060143_1_0_1"/>
<dbReference type="Gene3D" id="6.10.140.2220">
    <property type="match status" value="1"/>
</dbReference>
<organism evidence="6 7">
    <name type="scientific">Hydnomerulius pinastri MD-312</name>
    <dbReference type="NCBI Taxonomy" id="994086"/>
    <lineage>
        <taxon>Eukaryota</taxon>
        <taxon>Fungi</taxon>
        <taxon>Dikarya</taxon>
        <taxon>Basidiomycota</taxon>
        <taxon>Agaricomycotina</taxon>
        <taxon>Agaricomycetes</taxon>
        <taxon>Agaricomycetidae</taxon>
        <taxon>Boletales</taxon>
        <taxon>Boletales incertae sedis</taxon>
        <taxon>Leucogyrophana</taxon>
    </lineage>
</organism>
<dbReference type="Proteomes" id="UP000053820">
    <property type="component" value="Unassembled WGS sequence"/>
</dbReference>